<dbReference type="AlphaFoldDB" id="A0A5E6R483"/>
<reference evidence="1 2" key="1">
    <citation type="submission" date="2019-09" db="EMBL/GenBank/DDBJ databases">
        <authorList>
            <person name="Chandra G."/>
            <person name="Truman W A."/>
        </authorList>
    </citation>
    <scope>NUCLEOTIDE SEQUENCE [LARGE SCALE GENOMIC DNA]</scope>
    <source>
        <strain evidence="1">PS659</strain>
    </source>
</reference>
<proteinExistence type="predicted"/>
<organism evidence="1 2">
    <name type="scientific">Pseudomonas fluorescens</name>
    <dbReference type="NCBI Taxonomy" id="294"/>
    <lineage>
        <taxon>Bacteria</taxon>
        <taxon>Pseudomonadati</taxon>
        <taxon>Pseudomonadota</taxon>
        <taxon>Gammaproteobacteria</taxon>
        <taxon>Pseudomonadales</taxon>
        <taxon>Pseudomonadaceae</taxon>
        <taxon>Pseudomonas</taxon>
    </lineage>
</organism>
<evidence type="ECO:0000313" key="2">
    <source>
        <dbReference type="Proteomes" id="UP000326729"/>
    </source>
</evidence>
<protein>
    <recommendedName>
        <fullName evidence="3">Phage protein</fullName>
    </recommendedName>
</protein>
<dbReference type="RefSeq" id="WP_150715307.1">
    <property type="nucleotide sequence ID" value="NZ_CABVGY010000005.1"/>
</dbReference>
<accession>A0A5E6R483</accession>
<name>A0A5E6R483_PSEFL</name>
<gene>
    <name evidence="1" type="ORF">PS659_01216</name>
</gene>
<dbReference type="OrthoDB" id="8373799at2"/>
<dbReference type="Proteomes" id="UP000326729">
    <property type="component" value="Unassembled WGS sequence"/>
</dbReference>
<evidence type="ECO:0008006" key="3">
    <source>
        <dbReference type="Google" id="ProtNLM"/>
    </source>
</evidence>
<evidence type="ECO:0000313" key="1">
    <source>
        <dbReference type="EMBL" id="VVM59019.1"/>
    </source>
</evidence>
<sequence length="96" mass="10308">MIIKLSPQGGRAPLSVQKTGDVLIINGESFDFRQLPEGAVLPWPAVHCQHVVGDVTRRNGDLIIVLGIPCDADSSIAVRFPSDIVNPPDGDVRLPE</sequence>
<dbReference type="EMBL" id="CABVGY010000005">
    <property type="protein sequence ID" value="VVM59019.1"/>
    <property type="molecule type" value="Genomic_DNA"/>
</dbReference>